<accession>S3CV58</accession>
<dbReference type="HOGENOM" id="CLU_353379_0_0_1"/>
<keyword evidence="2" id="KW-0378">Hydrolase</keyword>
<name>S3CV58_GLAL2</name>
<protein>
    <submittedName>
        <fullName evidence="2">Alpha/beta-Hydrolase</fullName>
    </submittedName>
</protein>
<reference evidence="2 3" key="1">
    <citation type="journal article" date="2013" name="BMC Genomics">
        <title>Genomics-driven discovery of the pneumocandin biosynthetic gene cluster in the fungus Glarea lozoyensis.</title>
        <authorList>
            <person name="Chen L."/>
            <person name="Yue Q."/>
            <person name="Zhang X."/>
            <person name="Xiang M."/>
            <person name="Wang C."/>
            <person name="Li S."/>
            <person name="Che Y."/>
            <person name="Ortiz-Lopez F.J."/>
            <person name="Bills G.F."/>
            <person name="Liu X."/>
            <person name="An Z."/>
        </authorList>
    </citation>
    <scope>NUCLEOTIDE SEQUENCE [LARGE SCALE GENOMIC DNA]</scope>
    <source>
        <strain evidence="3">ATCC 20868 / MF5171</strain>
    </source>
</reference>
<gene>
    <name evidence="2" type="ORF">GLAREA_00705</name>
</gene>
<dbReference type="AlphaFoldDB" id="S3CV58"/>
<evidence type="ECO:0000313" key="3">
    <source>
        <dbReference type="Proteomes" id="UP000016922"/>
    </source>
</evidence>
<evidence type="ECO:0000256" key="1">
    <source>
        <dbReference type="SAM" id="MobiDB-lite"/>
    </source>
</evidence>
<sequence>MASITIDIKPNEDNWAGFCKAWEEHKLATEKIMDANRKRRVEAMEGDLKSLPSDVVKTIMELHQKSYLEDTEIFRAQSQNLQKLSRLLFETSTKDVSDTINEVLASCLREDSKQYVSPHGRYILQTPPSCLGSQHYMQAPCPPAFTANASPLKRPCPFTEIRTEPNILPDTKVLRIQAQHNTSFPPVFSHPYTEAYEKQTTKQLGDLLQEFNASSPIPRIPENTPVQTYQSSNAVPPPDFSVPPAFSAHAALLTPPAPPAPTKITDHSTNAQILIPRKTTMSMIPILSQITEFPARSRTRGPGKYYILLCPICNRNFDTAPGCFIHFNQSDIEHAIALGSGAKSRTHASAVKVAGVEIVDASAATVEAHNVKRRELIRAAGRENVLVHGHLLHAYNANISAMKKTLLLCFIHGFKGDDNTFGEFPANLKTLVAEGLPKVDVQAIVYPKFETRGDLGECVNRFRDWLLEKVIDIEVTSHTPSPTIDPSVHVILIGHSMGGIVAADAILSLTADQPIDSGDSSSTVLPPNTSTPLNTLMFPYIQGVLAFDTPYLGIAPGVVAHGAEEKYNTASSAFAQLSGLSGALWGANASAEATKKEKPKEAPKALPAPEIPASPWARWGKIALAAGGAAAVAGAGAAAFVNRDRISEGWGWVGSHLEFVGCLMRGEELKKRVAGMVTLNKEMNVGWANLYTRLGKKAVSKETGSLVGGVVGNQRTFCSLPRSEAKLFWREAINDMASDEPGAHMTMFFPKDNPGYQDLTKAAQGLIVGWVHGEWYDSSHGDQKAINVEEESELS</sequence>
<feature type="region of interest" description="Disordered" evidence="1">
    <location>
        <begin position="591"/>
        <end position="610"/>
    </location>
</feature>
<dbReference type="EMBL" id="KE145367">
    <property type="protein sequence ID" value="EPE29545.1"/>
    <property type="molecule type" value="Genomic_DNA"/>
</dbReference>
<dbReference type="RefSeq" id="XP_008083654.1">
    <property type="nucleotide sequence ID" value="XM_008085463.1"/>
</dbReference>
<dbReference type="Proteomes" id="UP000016922">
    <property type="component" value="Unassembled WGS sequence"/>
</dbReference>
<dbReference type="KEGG" id="glz:GLAREA_00705"/>
<dbReference type="PANTHER" id="PTHR47842:SF1">
    <property type="entry name" value="DUF676 DOMAIN-CONTAINING PROTEIN"/>
    <property type="match status" value="1"/>
</dbReference>
<dbReference type="Gene3D" id="3.40.50.1820">
    <property type="entry name" value="alpha/beta hydrolase"/>
    <property type="match status" value="1"/>
</dbReference>
<evidence type="ECO:0000313" key="2">
    <source>
        <dbReference type="EMBL" id="EPE29545.1"/>
    </source>
</evidence>
<dbReference type="GeneID" id="19459763"/>
<proteinExistence type="predicted"/>
<keyword evidence="3" id="KW-1185">Reference proteome</keyword>
<dbReference type="eggNOG" id="ENOG502QQEZ">
    <property type="taxonomic scope" value="Eukaryota"/>
</dbReference>
<dbReference type="GO" id="GO:0016787">
    <property type="term" value="F:hydrolase activity"/>
    <property type="evidence" value="ECO:0007669"/>
    <property type="project" value="UniProtKB-KW"/>
</dbReference>
<dbReference type="OrthoDB" id="442243at2759"/>
<dbReference type="PANTHER" id="PTHR47842">
    <property type="entry name" value="EXPRESSED PROTEIN"/>
    <property type="match status" value="1"/>
</dbReference>
<organism evidence="2 3">
    <name type="scientific">Glarea lozoyensis (strain ATCC 20868 / MF5171)</name>
    <dbReference type="NCBI Taxonomy" id="1116229"/>
    <lineage>
        <taxon>Eukaryota</taxon>
        <taxon>Fungi</taxon>
        <taxon>Dikarya</taxon>
        <taxon>Ascomycota</taxon>
        <taxon>Pezizomycotina</taxon>
        <taxon>Leotiomycetes</taxon>
        <taxon>Helotiales</taxon>
        <taxon>Helotiaceae</taxon>
        <taxon>Glarea</taxon>
    </lineage>
</organism>
<feature type="compositionally biased region" description="Basic and acidic residues" evidence="1">
    <location>
        <begin position="593"/>
        <end position="603"/>
    </location>
</feature>
<dbReference type="SUPFAM" id="SSF53474">
    <property type="entry name" value="alpha/beta-Hydrolases"/>
    <property type="match status" value="1"/>
</dbReference>
<dbReference type="InterPro" id="IPR029058">
    <property type="entry name" value="AB_hydrolase_fold"/>
</dbReference>